<dbReference type="RefSeq" id="WP_119516396.1">
    <property type="nucleotide sequence ID" value="NZ_NQYH01000008.1"/>
</dbReference>
<dbReference type="EMBL" id="NQYH01000008">
    <property type="protein sequence ID" value="RIY40571.1"/>
    <property type="molecule type" value="Genomic_DNA"/>
</dbReference>
<evidence type="ECO:0000256" key="1">
    <source>
        <dbReference type="SAM" id="SignalP"/>
    </source>
</evidence>
<feature type="signal peptide" evidence="1">
    <location>
        <begin position="1"/>
        <end position="31"/>
    </location>
</feature>
<comment type="caution">
    <text evidence="3">The sequence shown here is derived from an EMBL/GenBank/DDBJ whole genome shotgun (WGS) entry which is preliminary data.</text>
</comment>
<proteinExistence type="predicted"/>
<dbReference type="PROSITE" id="PS51257">
    <property type="entry name" value="PROKAR_LIPOPROTEIN"/>
    <property type="match status" value="1"/>
</dbReference>
<dbReference type="OrthoDB" id="8940851at2"/>
<dbReference type="Pfam" id="PF13590">
    <property type="entry name" value="DUF4136"/>
    <property type="match status" value="1"/>
</dbReference>
<evidence type="ECO:0000313" key="3">
    <source>
        <dbReference type="EMBL" id="RIY40571.1"/>
    </source>
</evidence>
<gene>
    <name evidence="3" type="ORF">CJP73_10630</name>
</gene>
<dbReference type="AlphaFoldDB" id="A0A3A1YSU7"/>
<protein>
    <recommendedName>
        <fullName evidence="2">DUF4136 domain-containing protein</fullName>
    </recommendedName>
</protein>
<name>A0A3A1YSU7_9BURK</name>
<evidence type="ECO:0000259" key="2">
    <source>
        <dbReference type="Pfam" id="PF13590"/>
    </source>
</evidence>
<dbReference type="Proteomes" id="UP000266206">
    <property type="component" value="Unassembled WGS sequence"/>
</dbReference>
<feature type="domain" description="DUF4136" evidence="2">
    <location>
        <begin position="33"/>
        <end position="196"/>
    </location>
</feature>
<accession>A0A3A1YSU7</accession>
<dbReference type="InterPro" id="IPR025411">
    <property type="entry name" value="DUF4136"/>
</dbReference>
<evidence type="ECO:0000313" key="4">
    <source>
        <dbReference type="Proteomes" id="UP000266206"/>
    </source>
</evidence>
<feature type="chain" id="PRO_5017278316" description="DUF4136 domain-containing protein" evidence="1">
    <location>
        <begin position="32"/>
        <end position="210"/>
    </location>
</feature>
<sequence length="210" mass="22861">MGVNRWPMLGRFFAGLLALLMLAGCASSISARVTTYEKWPGDAPGQKYTIAPMAGQDSNLEYQSFADMIRASIGRTGLVEAGNPSEARFVVSFSYDNPMSQSWVQQFAEPYFPGPFFGPWAGYYGGPYGFGGGMFYSPPVINTPVTTFKNSLTVIIKDNELDGAEVYRSTSVVITESDNLPAVMPYLTNAIFDGFPANNGSVRDISYTID</sequence>
<keyword evidence="1" id="KW-0732">Signal</keyword>
<reference evidence="3 4" key="1">
    <citation type="submission" date="2017-08" db="EMBL/GenBank/DDBJ databases">
        <title>Pusillimonas indicus sp. nov., a member of the family Alcaligenaceae isolated from surface seawater.</title>
        <authorList>
            <person name="Li J."/>
        </authorList>
    </citation>
    <scope>NUCLEOTIDE SEQUENCE [LARGE SCALE GENOMIC DNA]</scope>
    <source>
        <strain evidence="3 4">L52-1-41</strain>
    </source>
</reference>
<organism evidence="3 4">
    <name type="scientific">Neopusillimonas maritima</name>
    <dbReference type="NCBI Taxonomy" id="2026239"/>
    <lineage>
        <taxon>Bacteria</taxon>
        <taxon>Pseudomonadati</taxon>
        <taxon>Pseudomonadota</taxon>
        <taxon>Betaproteobacteria</taxon>
        <taxon>Burkholderiales</taxon>
        <taxon>Alcaligenaceae</taxon>
        <taxon>Neopusillimonas</taxon>
    </lineage>
</organism>